<reference evidence="3" key="2">
    <citation type="submission" date="2010-04" db="EMBL/GenBank/DDBJ databases">
        <authorList>
            <person name="Buell R."/>
            <person name="Hamilton J."/>
            <person name="Hostetler J."/>
        </authorList>
    </citation>
    <scope>NUCLEOTIDE SEQUENCE [LARGE SCALE GENOMIC DNA]</scope>
    <source>
        <strain evidence="3">DAOM:BR144</strain>
    </source>
</reference>
<evidence type="ECO:0000256" key="1">
    <source>
        <dbReference type="SAM" id="MobiDB-lite"/>
    </source>
</evidence>
<name>K3WZ58_GLOUD</name>
<dbReference type="EnsemblProtists" id="PYU1_T010257">
    <property type="protein sequence ID" value="PYU1_T010257"/>
    <property type="gene ID" value="PYU1_G010237"/>
</dbReference>
<dbReference type="VEuPathDB" id="FungiDB:PYU1_G010237"/>
<evidence type="ECO:0000313" key="2">
    <source>
        <dbReference type="EnsemblProtists" id="PYU1_T010257"/>
    </source>
</evidence>
<organism evidence="2 3">
    <name type="scientific">Globisporangium ultimum (strain ATCC 200006 / CBS 805.95 / DAOM BR144)</name>
    <name type="common">Pythium ultimum</name>
    <dbReference type="NCBI Taxonomy" id="431595"/>
    <lineage>
        <taxon>Eukaryota</taxon>
        <taxon>Sar</taxon>
        <taxon>Stramenopiles</taxon>
        <taxon>Oomycota</taxon>
        <taxon>Peronosporomycetes</taxon>
        <taxon>Pythiales</taxon>
        <taxon>Pythiaceae</taxon>
        <taxon>Globisporangium</taxon>
    </lineage>
</organism>
<accession>K3WZ58</accession>
<dbReference type="EMBL" id="GL376623">
    <property type="status" value="NOT_ANNOTATED_CDS"/>
    <property type="molecule type" value="Genomic_DNA"/>
</dbReference>
<dbReference type="eggNOG" id="ENOG502T31W">
    <property type="taxonomic scope" value="Eukaryota"/>
</dbReference>
<reference evidence="2" key="3">
    <citation type="submission" date="2015-02" db="UniProtKB">
        <authorList>
            <consortium name="EnsemblProtists"/>
        </authorList>
    </citation>
    <scope>IDENTIFICATION</scope>
    <source>
        <strain evidence="2">DAOM BR144</strain>
    </source>
</reference>
<reference evidence="3" key="1">
    <citation type="journal article" date="2010" name="Genome Biol.">
        <title>Genome sequence of the necrotrophic plant pathogen Pythium ultimum reveals original pathogenicity mechanisms and effector repertoire.</title>
        <authorList>
            <person name="Levesque C.A."/>
            <person name="Brouwer H."/>
            <person name="Cano L."/>
            <person name="Hamilton J.P."/>
            <person name="Holt C."/>
            <person name="Huitema E."/>
            <person name="Raffaele S."/>
            <person name="Robideau G.P."/>
            <person name="Thines M."/>
            <person name="Win J."/>
            <person name="Zerillo M.M."/>
            <person name="Beakes G.W."/>
            <person name="Boore J.L."/>
            <person name="Busam D."/>
            <person name="Dumas B."/>
            <person name="Ferriera S."/>
            <person name="Fuerstenberg S.I."/>
            <person name="Gachon C.M."/>
            <person name="Gaulin E."/>
            <person name="Govers F."/>
            <person name="Grenville-Briggs L."/>
            <person name="Horner N."/>
            <person name="Hostetler J."/>
            <person name="Jiang R.H."/>
            <person name="Johnson J."/>
            <person name="Krajaejun T."/>
            <person name="Lin H."/>
            <person name="Meijer H.J."/>
            <person name="Moore B."/>
            <person name="Morris P."/>
            <person name="Phuntmart V."/>
            <person name="Puiu D."/>
            <person name="Shetty J."/>
            <person name="Stajich J.E."/>
            <person name="Tripathy S."/>
            <person name="Wawra S."/>
            <person name="van West P."/>
            <person name="Whitty B.R."/>
            <person name="Coutinho P.M."/>
            <person name="Henrissat B."/>
            <person name="Martin F."/>
            <person name="Thomas P.D."/>
            <person name="Tyler B.M."/>
            <person name="De Vries R.P."/>
            <person name="Kamoun S."/>
            <person name="Yandell M."/>
            <person name="Tisserat N."/>
            <person name="Buell C.R."/>
        </authorList>
    </citation>
    <scope>NUCLEOTIDE SEQUENCE</scope>
    <source>
        <strain evidence="3">DAOM:BR144</strain>
    </source>
</reference>
<proteinExistence type="predicted"/>
<protein>
    <submittedName>
        <fullName evidence="2">Uncharacterized protein</fullName>
    </submittedName>
</protein>
<dbReference type="AlphaFoldDB" id="K3WZ58"/>
<keyword evidence="3" id="KW-1185">Reference proteome</keyword>
<feature type="compositionally biased region" description="Polar residues" evidence="1">
    <location>
        <begin position="160"/>
        <end position="172"/>
    </location>
</feature>
<sequence length="194" mass="19932">MCMESDRQSVFGGLTNELQSCSEVSDNDLTSGCADLVKRVSDLRLPRCNLMLSGSSLSFIDAVASIFTECSIAEPQEVPETPTPAESTSSGSSDTTSTVISTMSVPVSGSGSGEARSTSSFSSSSSTSGSELDIEDQDIQKSTTEPASKDLNIQDEAESPTRTPASTRVSATGTVSAISSAGIALVTITAYAMA</sequence>
<dbReference type="HOGENOM" id="CLU_1211886_0_0_1"/>
<feature type="compositionally biased region" description="Low complexity" evidence="1">
    <location>
        <begin position="78"/>
        <end position="130"/>
    </location>
</feature>
<feature type="region of interest" description="Disordered" evidence="1">
    <location>
        <begin position="74"/>
        <end position="172"/>
    </location>
</feature>
<dbReference type="Proteomes" id="UP000019132">
    <property type="component" value="Unassembled WGS sequence"/>
</dbReference>
<dbReference type="InParanoid" id="K3WZ58"/>
<evidence type="ECO:0000313" key="3">
    <source>
        <dbReference type="Proteomes" id="UP000019132"/>
    </source>
</evidence>